<reference evidence="3" key="2">
    <citation type="journal article" date="2024" name="Plant">
        <title>Genomic evolution and insights into agronomic trait innovations of Sesamum species.</title>
        <authorList>
            <person name="Miao H."/>
            <person name="Wang L."/>
            <person name="Qu L."/>
            <person name="Liu H."/>
            <person name="Sun Y."/>
            <person name="Le M."/>
            <person name="Wang Q."/>
            <person name="Wei S."/>
            <person name="Zheng Y."/>
            <person name="Lin W."/>
            <person name="Duan Y."/>
            <person name="Cao H."/>
            <person name="Xiong S."/>
            <person name="Wang X."/>
            <person name="Wei L."/>
            <person name="Li C."/>
            <person name="Ma Q."/>
            <person name="Ju M."/>
            <person name="Zhao R."/>
            <person name="Li G."/>
            <person name="Mu C."/>
            <person name="Tian Q."/>
            <person name="Mei H."/>
            <person name="Zhang T."/>
            <person name="Gao T."/>
            <person name="Zhang H."/>
        </authorList>
    </citation>
    <scope>NUCLEOTIDE SEQUENCE</scope>
    <source>
        <strain evidence="3">KEN8</strain>
    </source>
</reference>
<dbReference type="EMBL" id="JACGWM010000706">
    <property type="protein sequence ID" value="KAL0300151.1"/>
    <property type="molecule type" value="Genomic_DNA"/>
</dbReference>
<keyword evidence="2" id="KW-0677">Repeat</keyword>
<dbReference type="InterPro" id="IPR036322">
    <property type="entry name" value="WD40_repeat_dom_sf"/>
</dbReference>
<comment type="caution">
    <text evidence="3">The sequence shown here is derived from an EMBL/GenBank/DDBJ whole genome shotgun (WGS) entry which is preliminary data.</text>
</comment>
<dbReference type="Gene3D" id="2.130.10.10">
    <property type="entry name" value="YVTN repeat-like/Quinoprotein amine dehydrogenase"/>
    <property type="match status" value="1"/>
</dbReference>
<reference evidence="3" key="1">
    <citation type="submission" date="2020-06" db="EMBL/GenBank/DDBJ databases">
        <authorList>
            <person name="Li T."/>
            <person name="Hu X."/>
            <person name="Zhang T."/>
            <person name="Song X."/>
            <person name="Zhang H."/>
            <person name="Dai N."/>
            <person name="Sheng W."/>
            <person name="Hou X."/>
            <person name="Wei L."/>
        </authorList>
    </citation>
    <scope>NUCLEOTIDE SEQUENCE</scope>
    <source>
        <strain evidence="3">KEN8</strain>
        <tissue evidence="3">Leaf</tissue>
    </source>
</reference>
<evidence type="ECO:0008006" key="4">
    <source>
        <dbReference type="Google" id="ProtNLM"/>
    </source>
</evidence>
<organism evidence="3">
    <name type="scientific">Sesamum calycinum</name>
    <dbReference type="NCBI Taxonomy" id="2727403"/>
    <lineage>
        <taxon>Eukaryota</taxon>
        <taxon>Viridiplantae</taxon>
        <taxon>Streptophyta</taxon>
        <taxon>Embryophyta</taxon>
        <taxon>Tracheophyta</taxon>
        <taxon>Spermatophyta</taxon>
        <taxon>Magnoliopsida</taxon>
        <taxon>eudicotyledons</taxon>
        <taxon>Gunneridae</taxon>
        <taxon>Pentapetalae</taxon>
        <taxon>asterids</taxon>
        <taxon>lamiids</taxon>
        <taxon>Lamiales</taxon>
        <taxon>Pedaliaceae</taxon>
        <taxon>Sesamum</taxon>
    </lineage>
</organism>
<proteinExistence type="predicted"/>
<evidence type="ECO:0000256" key="1">
    <source>
        <dbReference type="ARBA" id="ARBA00022574"/>
    </source>
</evidence>
<protein>
    <recommendedName>
        <fullName evidence="4">Transducin/WD40 repeat-like superfamily protein</fullName>
    </recommendedName>
</protein>
<dbReference type="InterPro" id="IPR015943">
    <property type="entry name" value="WD40/YVTN_repeat-like_dom_sf"/>
</dbReference>
<dbReference type="PANTHER" id="PTHR19857:SF21">
    <property type="entry name" value="ANAPHASE-PROMOTING COMPLEX SUBUNIT 4 WD40 DOMAIN-CONTAINING PROTEIN"/>
    <property type="match status" value="1"/>
</dbReference>
<dbReference type="InterPro" id="IPR051179">
    <property type="entry name" value="WD_repeat_multifunction"/>
</dbReference>
<gene>
    <name evidence="3" type="ORF">Scaly_3056800</name>
</gene>
<dbReference type="PANTHER" id="PTHR19857">
    <property type="entry name" value="MITOCHONDRIAL DIVISION PROTEIN 1-RELATED"/>
    <property type="match status" value="1"/>
</dbReference>
<accession>A0AAW2K0E8</accession>
<dbReference type="InterPro" id="IPR001680">
    <property type="entry name" value="WD40_rpt"/>
</dbReference>
<sequence length="396" mass="43876">MAGDFNRSPNSFNFDFEREAKNSLFKLMERYLVPVNPSAERTKSAKREPHPDAFSSSYLTVQCLSKQGISSLEYDTKGVYLASATKSGCLNVHDLDIQSPDLKEDEAKQLLHISMYQQLDVVRWNLANQDEIACTSMKSSEVHVFDIGFISSEPVQVLRKRPNITVHGVNVHKGFSDIAFSSDDSSRLLASDTSGVINVWDRRVGILFSFVKGKVAHELEKISPLKAQSNIISKEIHSIDVDPSCPYQLAFHLDDGWSGVLDHQVSSDTHSLSSTFGCKDAQNDLANLSYLKSHVGFQLTRFTLLDHPATAFIFWISIQTAPPPVMWTTTAANCKFVASSEDIHSTGEATSQHMQNRYLPLSESVTACVAHPLNGTIVAGTEAKKERFDMVISTAQ</sequence>
<dbReference type="SMART" id="SM00320">
    <property type="entry name" value="WD40"/>
    <property type="match status" value="2"/>
</dbReference>
<keyword evidence="1" id="KW-0853">WD repeat</keyword>
<evidence type="ECO:0000313" key="3">
    <source>
        <dbReference type="EMBL" id="KAL0300151.1"/>
    </source>
</evidence>
<name>A0AAW2K0E8_9LAMI</name>
<dbReference type="SUPFAM" id="SSF50978">
    <property type="entry name" value="WD40 repeat-like"/>
    <property type="match status" value="1"/>
</dbReference>
<dbReference type="AlphaFoldDB" id="A0AAW2K0E8"/>
<evidence type="ECO:0000256" key="2">
    <source>
        <dbReference type="ARBA" id="ARBA00022737"/>
    </source>
</evidence>